<gene>
    <name evidence="1" type="ORF">Ctma_1509</name>
</gene>
<name>A0AAU6PIF7_9GAMM</name>
<protein>
    <submittedName>
        <fullName evidence="1">Uncharacterized protein</fullName>
    </submittedName>
</protein>
<dbReference type="EMBL" id="CP138327">
    <property type="protein sequence ID" value="WXU00777.1"/>
    <property type="molecule type" value="Genomic_DNA"/>
</dbReference>
<accession>A0AAU6PIF7</accession>
<organism evidence="1">
    <name type="scientific">Catillopecten margaritatus gill symbiont</name>
    <dbReference type="NCBI Taxonomy" id="3083288"/>
    <lineage>
        <taxon>Bacteria</taxon>
        <taxon>Pseudomonadati</taxon>
        <taxon>Pseudomonadota</taxon>
        <taxon>Gammaproteobacteria</taxon>
        <taxon>sulfur-oxidizing symbionts</taxon>
    </lineage>
</organism>
<sequence length="144" mass="15992">MIVAPILALISYFAVDYYVAEVPHKAKQGQSYKMLAKPNCRWASGACDLINGELEIRITSDGQNYGFNQLFVDASTDLKGIKFALVATKGKNSQPQSMTGGKHSWQSSRVNIIKSDYLQFVISANKSVFYAEVPAVFIYKEPLM</sequence>
<reference evidence="1" key="1">
    <citation type="submission" date="2023-10" db="EMBL/GenBank/DDBJ databases">
        <title>The first scallop-associated chemosynthetic bacterial symbiont.</title>
        <authorList>
            <person name="Lin Y.-T."/>
            <person name="Sun J."/>
            <person name="Ip J.C.-H."/>
            <person name="He X."/>
            <person name="Gao Z.-M."/>
            <person name="Perez M."/>
            <person name="Xu T."/>
            <person name="Qian P.-Y."/>
            <person name="Qiu J.-W."/>
        </authorList>
    </citation>
    <scope>NUCLEOTIDE SEQUENCE</scope>
    <source>
        <strain evidence="1">Gill1</strain>
    </source>
</reference>
<dbReference type="AlphaFoldDB" id="A0AAU6PIF7"/>
<evidence type="ECO:0000313" key="1">
    <source>
        <dbReference type="EMBL" id="WXU00777.1"/>
    </source>
</evidence>
<proteinExistence type="predicted"/>